<dbReference type="FunFam" id="4.10.400.10:FF:000005">
    <property type="entry name" value="low-density lipoprotein receptor-related protein 1B"/>
    <property type="match status" value="1"/>
</dbReference>
<dbReference type="EMBL" id="JBAMIC010000010">
    <property type="protein sequence ID" value="KAK7102222.1"/>
    <property type="molecule type" value="Genomic_DNA"/>
</dbReference>
<sequence length="159" mass="17505">MSRLMFLVALLCVFAFCDAATTSKKLLKNLKQQRQAPLPGECGNYEFRCKNSRCIQLQWTCDTDDDCGDGSDELSCPTDCSGNHQFKCGNSTCIPSEYRCDGDNDCGDHTDENNCDTLECPIAEIKCSNNICIESAYMCDGDNDCGNGWDEVQANCNGI</sequence>
<dbReference type="FunFam" id="4.10.400.10:FF:000045">
    <property type="entry name" value="Low-density lipoprotein receptor-related protein 2"/>
    <property type="match status" value="1"/>
</dbReference>
<evidence type="ECO:0000256" key="3">
    <source>
        <dbReference type="ARBA" id="ARBA00022692"/>
    </source>
</evidence>
<keyword evidence="7 10" id="KW-1015">Disulfide bond</keyword>
<organism evidence="12 13">
    <name type="scientific">Littorina saxatilis</name>
    <dbReference type="NCBI Taxonomy" id="31220"/>
    <lineage>
        <taxon>Eukaryota</taxon>
        <taxon>Metazoa</taxon>
        <taxon>Spiralia</taxon>
        <taxon>Lophotrochozoa</taxon>
        <taxon>Mollusca</taxon>
        <taxon>Gastropoda</taxon>
        <taxon>Caenogastropoda</taxon>
        <taxon>Littorinimorpha</taxon>
        <taxon>Littorinoidea</taxon>
        <taxon>Littorinidae</taxon>
        <taxon>Littorina</taxon>
    </lineage>
</organism>
<dbReference type="SUPFAM" id="SSF57424">
    <property type="entry name" value="LDL receptor-like module"/>
    <property type="match status" value="3"/>
</dbReference>
<dbReference type="PANTHER" id="PTHR22722">
    <property type="entry name" value="LOW-DENSITY LIPOPROTEIN RECEPTOR-RELATED PROTEIN 2-RELATED"/>
    <property type="match status" value="1"/>
</dbReference>
<evidence type="ECO:0000256" key="6">
    <source>
        <dbReference type="ARBA" id="ARBA00023136"/>
    </source>
</evidence>
<comment type="caution">
    <text evidence="10">Lacks conserved residue(s) required for the propagation of feature annotation.</text>
</comment>
<keyword evidence="8" id="KW-0675">Receptor</keyword>
<feature type="disulfide bond" evidence="10">
    <location>
        <begin position="61"/>
        <end position="76"/>
    </location>
</feature>
<dbReference type="PROSITE" id="PS50068">
    <property type="entry name" value="LDLRA_2"/>
    <property type="match status" value="3"/>
</dbReference>
<dbReference type="GO" id="GO:0012505">
    <property type="term" value="C:endomembrane system"/>
    <property type="evidence" value="ECO:0007669"/>
    <property type="project" value="UniProtKB-SubCell"/>
</dbReference>
<evidence type="ECO:0000256" key="9">
    <source>
        <dbReference type="ARBA" id="ARBA00023180"/>
    </source>
</evidence>
<reference evidence="12 13" key="1">
    <citation type="submission" date="2024-02" db="EMBL/GenBank/DDBJ databases">
        <title>Chromosome-scale genome assembly of the rough periwinkle Littorina saxatilis.</title>
        <authorList>
            <person name="De Jode A."/>
            <person name="Faria R."/>
            <person name="Formenti G."/>
            <person name="Sims Y."/>
            <person name="Smith T.P."/>
            <person name="Tracey A."/>
            <person name="Wood J.M.D."/>
            <person name="Zagrodzka Z.B."/>
            <person name="Johannesson K."/>
            <person name="Butlin R.K."/>
            <person name="Leder E.H."/>
        </authorList>
    </citation>
    <scope>NUCLEOTIDE SEQUENCE [LARGE SCALE GENOMIC DNA]</scope>
    <source>
        <strain evidence="12">Snail1</strain>
        <tissue evidence="12">Muscle</tissue>
    </source>
</reference>
<feature type="chain" id="PRO_5042875746" evidence="11">
    <location>
        <begin position="20"/>
        <end position="159"/>
    </location>
</feature>
<dbReference type="InterPro" id="IPR051221">
    <property type="entry name" value="LDLR-related"/>
</dbReference>
<comment type="subcellular location">
    <subcellularLocation>
        <location evidence="2">Endomembrane system</location>
    </subcellularLocation>
    <subcellularLocation>
        <location evidence="1">Membrane</location>
        <topology evidence="1">Single-pass membrane protein</topology>
    </subcellularLocation>
</comment>
<dbReference type="Gene3D" id="4.10.400.10">
    <property type="entry name" value="Low-density Lipoprotein Receptor"/>
    <property type="match status" value="3"/>
</dbReference>
<evidence type="ECO:0000313" key="13">
    <source>
        <dbReference type="Proteomes" id="UP001374579"/>
    </source>
</evidence>
<evidence type="ECO:0000256" key="10">
    <source>
        <dbReference type="PROSITE-ProRule" id="PRU00124"/>
    </source>
</evidence>
<feature type="disulfide bond" evidence="10">
    <location>
        <begin position="120"/>
        <end position="132"/>
    </location>
</feature>
<dbReference type="InterPro" id="IPR036055">
    <property type="entry name" value="LDL_receptor-like_sf"/>
</dbReference>
<keyword evidence="13" id="KW-1185">Reference proteome</keyword>
<dbReference type="AlphaFoldDB" id="A0AAN9BB62"/>
<evidence type="ECO:0000256" key="7">
    <source>
        <dbReference type="ARBA" id="ARBA00023157"/>
    </source>
</evidence>
<dbReference type="CDD" id="cd00112">
    <property type="entry name" value="LDLa"/>
    <property type="match status" value="2"/>
</dbReference>
<keyword evidence="9" id="KW-0325">Glycoprotein</keyword>
<evidence type="ECO:0000256" key="2">
    <source>
        <dbReference type="ARBA" id="ARBA00004308"/>
    </source>
</evidence>
<evidence type="ECO:0000256" key="5">
    <source>
        <dbReference type="ARBA" id="ARBA00022989"/>
    </source>
</evidence>
<keyword evidence="4" id="KW-0677">Repeat</keyword>
<dbReference type="InterPro" id="IPR002172">
    <property type="entry name" value="LDrepeatLR_classA_rpt"/>
</dbReference>
<feature type="signal peptide" evidence="11">
    <location>
        <begin position="1"/>
        <end position="19"/>
    </location>
</feature>
<dbReference type="PRINTS" id="PR00261">
    <property type="entry name" value="LDLRECEPTOR"/>
</dbReference>
<feature type="disulfide bond" evidence="10">
    <location>
        <begin position="88"/>
        <end position="106"/>
    </location>
</feature>
<keyword evidence="6" id="KW-0472">Membrane</keyword>
<feature type="disulfide bond" evidence="10">
    <location>
        <begin position="42"/>
        <end position="54"/>
    </location>
</feature>
<dbReference type="Proteomes" id="UP001374579">
    <property type="component" value="Unassembled WGS sequence"/>
</dbReference>
<feature type="disulfide bond" evidence="10">
    <location>
        <begin position="127"/>
        <end position="145"/>
    </location>
</feature>
<keyword evidence="5" id="KW-1133">Transmembrane helix</keyword>
<feature type="disulfide bond" evidence="10">
    <location>
        <begin position="100"/>
        <end position="115"/>
    </location>
</feature>
<evidence type="ECO:0000256" key="4">
    <source>
        <dbReference type="ARBA" id="ARBA00022737"/>
    </source>
</evidence>
<dbReference type="InterPro" id="IPR023415">
    <property type="entry name" value="LDLR_class-A_CS"/>
</dbReference>
<evidence type="ECO:0000313" key="12">
    <source>
        <dbReference type="EMBL" id="KAK7102222.1"/>
    </source>
</evidence>
<dbReference type="Pfam" id="PF00057">
    <property type="entry name" value="Ldl_recept_a"/>
    <property type="match status" value="3"/>
</dbReference>
<evidence type="ECO:0000256" key="11">
    <source>
        <dbReference type="SAM" id="SignalP"/>
    </source>
</evidence>
<gene>
    <name evidence="12" type="ORF">V1264_020473</name>
</gene>
<keyword evidence="3" id="KW-0812">Transmembrane</keyword>
<dbReference type="GO" id="GO:0005886">
    <property type="term" value="C:plasma membrane"/>
    <property type="evidence" value="ECO:0007669"/>
    <property type="project" value="TreeGrafter"/>
</dbReference>
<protein>
    <submittedName>
        <fullName evidence="12">Uncharacterized protein</fullName>
    </submittedName>
</protein>
<name>A0AAN9BB62_9CAEN</name>
<comment type="caution">
    <text evidence="12">The sequence shown here is derived from an EMBL/GenBank/DDBJ whole genome shotgun (WGS) entry which is preliminary data.</text>
</comment>
<proteinExistence type="predicted"/>
<dbReference type="SMART" id="SM00192">
    <property type="entry name" value="LDLa"/>
    <property type="match status" value="3"/>
</dbReference>
<evidence type="ECO:0000256" key="1">
    <source>
        <dbReference type="ARBA" id="ARBA00004167"/>
    </source>
</evidence>
<dbReference type="FunFam" id="4.10.400.10:FF:000011">
    <property type="entry name" value="Low-density lipoprotein receptor-related protein 1"/>
    <property type="match status" value="1"/>
</dbReference>
<evidence type="ECO:0000256" key="8">
    <source>
        <dbReference type="ARBA" id="ARBA00023170"/>
    </source>
</evidence>
<accession>A0AAN9BB62</accession>
<dbReference type="PROSITE" id="PS01209">
    <property type="entry name" value="LDLRA_1"/>
    <property type="match status" value="2"/>
</dbReference>
<dbReference type="GO" id="GO:0043235">
    <property type="term" value="C:receptor complex"/>
    <property type="evidence" value="ECO:0007669"/>
    <property type="project" value="TreeGrafter"/>
</dbReference>
<keyword evidence="11" id="KW-0732">Signal</keyword>
<feature type="disulfide bond" evidence="10">
    <location>
        <begin position="49"/>
        <end position="67"/>
    </location>
</feature>